<dbReference type="EMBL" id="QHKS01000008">
    <property type="protein sequence ID" value="RDK02061.1"/>
    <property type="molecule type" value="Genomic_DNA"/>
</dbReference>
<organism evidence="1 2">
    <name type="scientific">Paraburkholderia lacunae</name>
    <dbReference type="NCBI Taxonomy" id="2211104"/>
    <lineage>
        <taxon>Bacteria</taxon>
        <taxon>Pseudomonadati</taxon>
        <taxon>Pseudomonadota</taxon>
        <taxon>Betaproteobacteria</taxon>
        <taxon>Burkholderiales</taxon>
        <taxon>Burkholderiaceae</taxon>
        <taxon>Paraburkholderia</taxon>
    </lineage>
</organism>
<dbReference type="OrthoDB" id="8400336at2"/>
<evidence type="ECO:0000313" key="1">
    <source>
        <dbReference type="EMBL" id="RDK02061.1"/>
    </source>
</evidence>
<protein>
    <submittedName>
        <fullName evidence="1">Prevent-host-death protein</fullName>
    </submittedName>
</protein>
<dbReference type="Proteomes" id="UP000254875">
    <property type="component" value="Unassembled WGS sequence"/>
</dbReference>
<dbReference type="NCBIfam" id="NF041551">
    <property type="entry name" value="YlcI_YnfO_N"/>
    <property type="match status" value="1"/>
</dbReference>
<reference evidence="2" key="1">
    <citation type="submission" date="2018-05" db="EMBL/GenBank/DDBJ databases">
        <authorList>
            <person name="Feng T."/>
        </authorList>
    </citation>
    <scope>NUCLEOTIDE SEQUENCE [LARGE SCALE GENOMIC DNA]</scope>
    <source>
        <strain evidence="2">S27</strain>
    </source>
</reference>
<comment type="caution">
    <text evidence="1">The sequence shown here is derived from an EMBL/GenBank/DDBJ whole genome shotgun (WGS) entry which is preliminary data.</text>
</comment>
<name>A0A370N8Y8_9BURK</name>
<gene>
    <name evidence="1" type="ORF">DLM46_14025</name>
</gene>
<proteinExistence type="predicted"/>
<keyword evidence="2" id="KW-1185">Reference proteome</keyword>
<dbReference type="AlphaFoldDB" id="A0A370N8Y8"/>
<sequence>MKSANFPSVRVEPELRAAAEDVLKDGESISSFVEQAIRDNIARRLHHREFVARGLASRDDAKQRGDYVSADEVVARLEMRLDTAKAQAKKKR</sequence>
<evidence type="ECO:0000313" key="2">
    <source>
        <dbReference type="Proteomes" id="UP000254875"/>
    </source>
</evidence>
<accession>A0A370N8Y8</accession>